<dbReference type="EC" id="2.1.-.-" evidence="1"/>
<dbReference type="GO" id="GO:0032259">
    <property type="term" value="P:methylation"/>
    <property type="evidence" value="ECO:0007669"/>
    <property type="project" value="UniProtKB-KW"/>
</dbReference>
<dbReference type="RefSeq" id="WP_311345362.1">
    <property type="nucleotide sequence ID" value="NZ_JAVREI010000007.1"/>
</dbReference>
<keyword evidence="1" id="KW-0808">Transferase</keyword>
<accession>A0ABU2K8N0</accession>
<dbReference type="GO" id="GO:0008168">
    <property type="term" value="F:methyltransferase activity"/>
    <property type="evidence" value="ECO:0007669"/>
    <property type="project" value="UniProtKB-KW"/>
</dbReference>
<protein>
    <submittedName>
        <fullName evidence="1">Class I SAM-dependent methyltransferase</fullName>
        <ecNumber evidence="1">2.1.-.-</ecNumber>
    </submittedName>
</protein>
<dbReference type="CDD" id="cd02440">
    <property type="entry name" value="AdoMet_MTases"/>
    <property type="match status" value="1"/>
</dbReference>
<gene>
    <name evidence="1" type="ORF">RM425_11605</name>
</gene>
<dbReference type="Proteomes" id="UP001183222">
    <property type="component" value="Unassembled WGS sequence"/>
</dbReference>
<name>A0ABU2K8N0_9ACTN</name>
<comment type="caution">
    <text evidence="1">The sequence shown here is derived from an EMBL/GenBank/DDBJ whole genome shotgun (WGS) entry which is preliminary data.</text>
</comment>
<proteinExistence type="predicted"/>
<dbReference type="Pfam" id="PF13489">
    <property type="entry name" value="Methyltransf_23"/>
    <property type="match status" value="1"/>
</dbReference>
<evidence type="ECO:0000313" key="1">
    <source>
        <dbReference type="EMBL" id="MDT0276545.1"/>
    </source>
</evidence>
<dbReference type="EMBL" id="JAVREI010000007">
    <property type="protein sequence ID" value="MDT0276545.1"/>
    <property type="molecule type" value="Genomic_DNA"/>
</dbReference>
<dbReference type="Gene3D" id="3.40.50.150">
    <property type="entry name" value="Vaccinia Virus protein VP39"/>
    <property type="match status" value="1"/>
</dbReference>
<organism evidence="1 2">
    <name type="scientific">Blastococcus goldschmidtiae</name>
    <dbReference type="NCBI Taxonomy" id="3075546"/>
    <lineage>
        <taxon>Bacteria</taxon>
        <taxon>Bacillati</taxon>
        <taxon>Actinomycetota</taxon>
        <taxon>Actinomycetes</taxon>
        <taxon>Geodermatophilales</taxon>
        <taxon>Geodermatophilaceae</taxon>
        <taxon>Blastococcus</taxon>
    </lineage>
</organism>
<dbReference type="SUPFAM" id="SSF53335">
    <property type="entry name" value="S-adenosyl-L-methionine-dependent methyltransferases"/>
    <property type="match status" value="1"/>
</dbReference>
<sequence length="238" mass="25186">MSLAIVEQLTAGDLYDTALRCAGEPGERWRWFARYEGGRRHSLAGALGQWVGGADEADRELLARADGAVLDAGCGPGRLAAELADQGREALGVDTSRVAIQIARGLGATAVRRSIFEPVPAEGRWDTVLLADGNIGIGGDPVALLARCRELVAPSGRVLVELDPPGRGLHTTRIRLERGAERGGWFPWAHVAVDAVEEPAAAAGLVVDATWEHDGRSFASLAPRPDDRGQVHRIALAG</sequence>
<reference evidence="2" key="1">
    <citation type="submission" date="2023-07" db="EMBL/GenBank/DDBJ databases">
        <title>30 novel species of actinomycetes from the DSMZ collection.</title>
        <authorList>
            <person name="Nouioui I."/>
        </authorList>
    </citation>
    <scope>NUCLEOTIDE SEQUENCE [LARGE SCALE GENOMIC DNA]</scope>
    <source>
        <strain evidence="2">DSM 46792</strain>
    </source>
</reference>
<keyword evidence="2" id="KW-1185">Reference proteome</keyword>
<dbReference type="InterPro" id="IPR029063">
    <property type="entry name" value="SAM-dependent_MTases_sf"/>
</dbReference>
<keyword evidence="1" id="KW-0489">Methyltransferase</keyword>
<evidence type="ECO:0000313" key="2">
    <source>
        <dbReference type="Proteomes" id="UP001183222"/>
    </source>
</evidence>